<organism evidence="1 2">
    <name type="scientific">Candidatus Scatavimonas merdigallinarum</name>
    <dbReference type="NCBI Taxonomy" id="2840914"/>
    <lineage>
        <taxon>Bacteria</taxon>
        <taxon>Bacillati</taxon>
        <taxon>Bacillota</taxon>
        <taxon>Clostridia</taxon>
        <taxon>Eubacteriales</taxon>
        <taxon>Oscillospiraceae</taxon>
        <taxon>Oscillospiraceae incertae sedis</taxon>
        <taxon>Candidatus Scatavimonas</taxon>
    </lineage>
</organism>
<gene>
    <name evidence="1" type="ORF">IAD32_02055</name>
</gene>
<protein>
    <submittedName>
        <fullName evidence="1">Uncharacterized protein</fullName>
    </submittedName>
</protein>
<dbReference type="AlphaFoldDB" id="A0A9D0ZG84"/>
<reference evidence="1" key="2">
    <citation type="journal article" date="2021" name="PeerJ">
        <title>Extensive microbial diversity within the chicken gut microbiome revealed by metagenomics and culture.</title>
        <authorList>
            <person name="Gilroy R."/>
            <person name="Ravi A."/>
            <person name="Getino M."/>
            <person name="Pursley I."/>
            <person name="Horton D.L."/>
            <person name="Alikhan N.F."/>
            <person name="Baker D."/>
            <person name="Gharbi K."/>
            <person name="Hall N."/>
            <person name="Watson M."/>
            <person name="Adriaenssens E.M."/>
            <person name="Foster-Nyarko E."/>
            <person name="Jarju S."/>
            <person name="Secka A."/>
            <person name="Antonio M."/>
            <person name="Oren A."/>
            <person name="Chaudhuri R.R."/>
            <person name="La Ragione R."/>
            <person name="Hildebrand F."/>
            <person name="Pallen M.J."/>
        </authorList>
    </citation>
    <scope>NUCLEOTIDE SEQUENCE</scope>
    <source>
        <strain evidence="1">ChiSjej1B19-3389</strain>
    </source>
</reference>
<evidence type="ECO:0000313" key="1">
    <source>
        <dbReference type="EMBL" id="HIQ80052.1"/>
    </source>
</evidence>
<comment type="caution">
    <text evidence="1">The sequence shown here is derived from an EMBL/GenBank/DDBJ whole genome shotgun (WGS) entry which is preliminary data.</text>
</comment>
<dbReference type="EMBL" id="DVFW01000014">
    <property type="protein sequence ID" value="HIQ80052.1"/>
    <property type="molecule type" value="Genomic_DNA"/>
</dbReference>
<accession>A0A9D0ZG84</accession>
<evidence type="ECO:0000313" key="2">
    <source>
        <dbReference type="Proteomes" id="UP000886787"/>
    </source>
</evidence>
<sequence>MFLPQQNAKKTEKTVMTAFKGYCHKEYVPAGMFYDMKNMTADAYPLLSTRKHRGVGNEANIDEIAAVDQLYYIQDNKLVFAGQSLQLPLTGVKRQMVVSGAYLYVFPDKVYINTQEEVKKLYDMERVFTCSAGYKMAVFKVPYDWNFAKNQHNGVFTKPPKELLQQTGSRIYTLGDIGISIQSNPTTLYQCTEVEDFQDGKSVDNPITRWTPIDMTCVAIAIYDASGASAEIDGFKPGDYIAISGMPQAYGSLNGMHKVLQVKQRFSGVNYPSNTASYIGCSVLVVEGQIHNDMYQFDRSSKNFSIDAVACEGVSFARKVPDLEYVTAYQNRLWGCNSENNEIYACVLGDPTNWRNYETVSSAAYTVSVGKYGKFTGACTYDGSIIFFKEDAIFRIYGTRPSNYQITTLTCRGVEGNASKSIVNINEHVYYKGRDGIFLFNDAAPVLVSDNLGDEEYSHAVAGGYKDKYYISMQDRNGTYQLFCYDTGKDIWTKEDQVEVAGFINFESELYLVADSIYAVGGKNDYTEANGILAEEESFDWYVETGDLYTEELDNKYIAKLQFRMSLSGKLTILLQQDNEKWEPVYRVTEQKKKSITVPIIPARCGHLRIRLEGEGDFVLYALAMTIEKGSEL</sequence>
<proteinExistence type="predicted"/>
<reference evidence="1" key="1">
    <citation type="submission" date="2020-10" db="EMBL/GenBank/DDBJ databases">
        <authorList>
            <person name="Gilroy R."/>
        </authorList>
    </citation>
    <scope>NUCLEOTIDE SEQUENCE</scope>
    <source>
        <strain evidence="1">ChiSjej1B19-3389</strain>
    </source>
</reference>
<dbReference type="Proteomes" id="UP000886787">
    <property type="component" value="Unassembled WGS sequence"/>
</dbReference>
<name>A0A9D0ZG84_9FIRM</name>